<reference evidence="2" key="1">
    <citation type="journal article" date="2020" name="Microbiol. Resour. Announc.">
        <title>Complete Genome Sequence of Adlercreutzia sp. Strain 8CFCBH1, a Potent Producer of Equol, Isolated from Healthy Japanese Feces.</title>
        <authorList>
            <person name="Ogata Y."/>
            <person name="Sakamoto M."/>
            <person name="Ohkuma M."/>
            <person name="Hattori M."/>
            <person name="Suda W."/>
        </authorList>
    </citation>
    <scope>NUCLEOTIDE SEQUENCE [LARGE SCALE GENOMIC DNA]</scope>
    <source>
        <strain evidence="2">8CFCBH1</strain>
    </source>
</reference>
<sequence length="313" mass="35839">MFRKDRSPRSPLMEKQLFAIDKLCRKSMPERYKQDTALLILFYTFALIEDTYRPSWIRQAERIAYHVLPFKKPGTFGLMQTTSDRPLSDEESIACAYDIVSDIYDEFIETYPEFTIDPMNEEGHAPCLVSFQDGYIYELAEMLTALEIRSSTLYGKYCGTYLLDVYSYFDAAKAFVLRQYNISRSQSVQVSHITTKRWASLAVNGWCPLNQQRGFACQGGEDATRTLVGRYHPGGEKLQSHLMKHDLKGCVYFAYWGVDGTVIVLSENSREEEASTVAKELDMSIESISYHFEELASNPRGFLDASLIKETHG</sequence>
<keyword evidence="2" id="KW-1185">Reference proteome</keyword>
<name>A0A6F8SLU0_9ACTN</name>
<organism evidence="1 2">
    <name type="scientific">Adlercreutzia hattorii</name>
    <dbReference type="NCBI Taxonomy" id="2707299"/>
    <lineage>
        <taxon>Bacteria</taxon>
        <taxon>Bacillati</taxon>
        <taxon>Actinomycetota</taxon>
        <taxon>Coriobacteriia</taxon>
        <taxon>Eggerthellales</taxon>
        <taxon>Eggerthellaceae</taxon>
        <taxon>Adlercreutzia</taxon>
    </lineage>
</organism>
<proteinExistence type="predicted"/>
<dbReference type="KEGG" id="ahat:ADCFC_17210"/>
<dbReference type="AlphaFoldDB" id="A0A6F8SLU0"/>
<protein>
    <submittedName>
        <fullName evidence="1">Uncharacterized protein</fullName>
    </submittedName>
</protein>
<reference evidence="2" key="2">
    <citation type="submission" date="2020-03" db="EMBL/GenBank/DDBJ databases">
        <title>Complete Genome Sequence of Adlercreutzia sp. strain 8CFCBH1 Producing Equol, Isolated from Healthy Japanese Feces.</title>
        <authorList>
            <person name="Ogata Y."/>
            <person name="Sakamoto M."/>
            <person name="Ohkuma M."/>
            <person name="Hattori M."/>
            <person name="Suda W."/>
        </authorList>
    </citation>
    <scope>NUCLEOTIDE SEQUENCE [LARGE SCALE GENOMIC DNA]</scope>
    <source>
        <strain evidence="2">8CFCBH1</strain>
    </source>
</reference>
<gene>
    <name evidence="1" type="ORF">ADCFC_15990</name>
</gene>
<evidence type="ECO:0000313" key="1">
    <source>
        <dbReference type="EMBL" id="BCA89102.1"/>
    </source>
</evidence>
<dbReference type="Proteomes" id="UP000501727">
    <property type="component" value="Chromosome"/>
</dbReference>
<dbReference type="EMBL" id="AP022829">
    <property type="protein sequence ID" value="BCA89102.1"/>
    <property type="molecule type" value="Genomic_DNA"/>
</dbReference>
<accession>A0A6F8SLU0</accession>
<evidence type="ECO:0000313" key="2">
    <source>
        <dbReference type="Proteomes" id="UP000501727"/>
    </source>
</evidence>